<dbReference type="AlphaFoldDB" id="A0AAN7VLU3"/>
<evidence type="ECO:0000256" key="2">
    <source>
        <dbReference type="ARBA" id="ARBA00022692"/>
    </source>
</evidence>
<feature type="transmembrane region" description="Helical" evidence="6">
    <location>
        <begin position="112"/>
        <end position="133"/>
    </location>
</feature>
<dbReference type="PANTHER" id="PTHR30520:SF6">
    <property type="entry name" value="FORMATE_NITRATE FAMILY TRANSPORTER (EUROFUNG)"/>
    <property type="match status" value="1"/>
</dbReference>
<evidence type="ECO:0000256" key="4">
    <source>
        <dbReference type="ARBA" id="ARBA00023136"/>
    </source>
</evidence>
<comment type="subcellular location">
    <subcellularLocation>
        <location evidence="1">Membrane</location>
        <topology evidence="1">Multi-pass membrane protein</topology>
    </subcellularLocation>
</comment>
<keyword evidence="2 6" id="KW-0812">Transmembrane</keyword>
<comment type="caution">
    <text evidence="7">The sequence shown here is derived from an EMBL/GenBank/DDBJ whole genome shotgun (WGS) entry which is preliminary data.</text>
</comment>
<evidence type="ECO:0000256" key="3">
    <source>
        <dbReference type="ARBA" id="ARBA00022989"/>
    </source>
</evidence>
<organism evidence="7 8">
    <name type="scientific">Elasticomyces elasticus</name>
    <dbReference type="NCBI Taxonomy" id="574655"/>
    <lineage>
        <taxon>Eukaryota</taxon>
        <taxon>Fungi</taxon>
        <taxon>Dikarya</taxon>
        <taxon>Ascomycota</taxon>
        <taxon>Pezizomycotina</taxon>
        <taxon>Dothideomycetes</taxon>
        <taxon>Dothideomycetidae</taxon>
        <taxon>Mycosphaerellales</taxon>
        <taxon>Teratosphaeriaceae</taxon>
        <taxon>Elasticomyces</taxon>
    </lineage>
</organism>
<evidence type="ECO:0000256" key="1">
    <source>
        <dbReference type="ARBA" id="ARBA00004141"/>
    </source>
</evidence>
<feature type="transmembrane region" description="Helical" evidence="6">
    <location>
        <begin position="215"/>
        <end position="236"/>
    </location>
</feature>
<dbReference type="GO" id="GO:0015513">
    <property type="term" value="F:high-affinity secondary active nitrite transmembrane transporter activity"/>
    <property type="evidence" value="ECO:0007669"/>
    <property type="project" value="TreeGrafter"/>
</dbReference>
<name>A0AAN7VLU3_9PEZI</name>
<dbReference type="Proteomes" id="UP001310594">
    <property type="component" value="Unassembled WGS sequence"/>
</dbReference>
<evidence type="ECO:0008006" key="9">
    <source>
        <dbReference type="Google" id="ProtNLM"/>
    </source>
</evidence>
<evidence type="ECO:0000256" key="6">
    <source>
        <dbReference type="SAM" id="Phobius"/>
    </source>
</evidence>
<keyword evidence="4 6" id="KW-0472">Membrane</keyword>
<feature type="transmembrane region" description="Helical" evidence="6">
    <location>
        <begin position="166"/>
        <end position="184"/>
    </location>
</feature>
<protein>
    <recommendedName>
        <fullName evidence="9">Formate/nitrite transporter</fullName>
    </recommendedName>
</protein>
<comment type="similarity">
    <text evidence="5">Belongs to the FNT transporter (TC 1.A.16) family.</text>
</comment>
<feature type="transmembrane region" description="Helical" evidence="6">
    <location>
        <begin position="77"/>
        <end position="100"/>
    </location>
</feature>
<feature type="transmembrane region" description="Helical" evidence="6">
    <location>
        <begin position="243"/>
        <end position="260"/>
    </location>
</feature>
<dbReference type="GO" id="GO:0015707">
    <property type="term" value="P:nitrite transport"/>
    <property type="evidence" value="ECO:0007669"/>
    <property type="project" value="TreeGrafter"/>
</dbReference>
<evidence type="ECO:0000313" key="8">
    <source>
        <dbReference type="Proteomes" id="UP001310594"/>
    </source>
</evidence>
<evidence type="ECO:0000313" key="7">
    <source>
        <dbReference type="EMBL" id="KAK5689844.1"/>
    </source>
</evidence>
<dbReference type="PANTHER" id="PTHR30520">
    <property type="entry name" value="FORMATE TRANSPORTER-RELATED"/>
    <property type="match status" value="1"/>
</dbReference>
<dbReference type="EMBL" id="JAVRQU010000028">
    <property type="protein sequence ID" value="KAK5689844.1"/>
    <property type="molecule type" value="Genomic_DNA"/>
</dbReference>
<dbReference type="InterPro" id="IPR000292">
    <property type="entry name" value="For/NO2_transpt"/>
</dbReference>
<dbReference type="GO" id="GO:0005886">
    <property type="term" value="C:plasma membrane"/>
    <property type="evidence" value="ECO:0007669"/>
    <property type="project" value="TreeGrafter"/>
</dbReference>
<feature type="transmembrane region" description="Helical" evidence="6">
    <location>
        <begin position="37"/>
        <end position="57"/>
    </location>
</feature>
<dbReference type="InterPro" id="IPR023271">
    <property type="entry name" value="Aquaporin-like"/>
</dbReference>
<gene>
    <name evidence="7" type="ORF">LTR97_012604</name>
</gene>
<proteinExistence type="inferred from homology"/>
<sequence length="288" mass="31126">MAESSGALSPIRASQQTLQTGIHHLTESIELAFIKNVYGGMLLSAGGMLSLILGAGFKGASEENPGLQRLLQGSAFPIGLVLVYTVGAELFTGLPMWWTMTALARRGTLKQYILGTLTSWVGNLVGAVFIAALTSNFTGTLQQEPWRSGVISQVEEDIIDLPFHTIFLRAIGCGWLVTVAMFLGTQNKDGISKVLALHLPFLIATVARFPHTVEYMYLAAVGIMVGSPLGVGAYFWKCLLPITLGNTVGGGVFTGLYLWYVNLKRADDQKQDVPEGWESGRLDGDYHD</sequence>
<dbReference type="Gene3D" id="1.20.1080.10">
    <property type="entry name" value="Glycerol uptake facilitator protein"/>
    <property type="match status" value="1"/>
</dbReference>
<evidence type="ECO:0000256" key="5">
    <source>
        <dbReference type="ARBA" id="ARBA00049660"/>
    </source>
</evidence>
<keyword evidence="3 6" id="KW-1133">Transmembrane helix</keyword>
<accession>A0AAN7VLU3</accession>
<dbReference type="Pfam" id="PF01226">
    <property type="entry name" value="Form_Nir_trans"/>
    <property type="match status" value="1"/>
</dbReference>
<reference evidence="7" key="1">
    <citation type="submission" date="2023-08" db="EMBL/GenBank/DDBJ databases">
        <title>Black Yeasts Isolated from many extreme environments.</title>
        <authorList>
            <person name="Coleine C."/>
            <person name="Stajich J.E."/>
            <person name="Selbmann L."/>
        </authorList>
    </citation>
    <scope>NUCLEOTIDE SEQUENCE</scope>
    <source>
        <strain evidence="7">CCFEE 5810</strain>
    </source>
</reference>